<evidence type="ECO:0000256" key="1">
    <source>
        <dbReference type="SAM" id="MobiDB-lite"/>
    </source>
</evidence>
<feature type="region of interest" description="Disordered" evidence="1">
    <location>
        <begin position="207"/>
        <end position="257"/>
    </location>
</feature>
<protein>
    <submittedName>
        <fullName evidence="2">Uncharacterized protein</fullName>
    </submittedName>
</protein>
<feature type="compositionally biased region" description="Basic and acidic residues" evidence="1">
    <location>
        <begin position="170"/>
        <end position="184"/>
    </location>
</feature>
<reference evidence="2" key="1">
    <citation type="journal article" date="2015" name="Nature">
        <title>Complex archaea that bridge the gap between prokaryotes and eukaryotes.</title>
        <authorList>
            <person name="Spang A."/>
            <person name="Saw J.H."/>
            <person name="Jorgensen S.L."/>
            <person name="Zaremba-Niedzwiedzka K."/>
            <person name="Martijn J."/>
            <person name="Lind A.E."/>
            <person name="van Eijk R."/>
            <person name="Schleper C."/>
            <person name="Guy L."/>
            <person name="Ettema T.J."/>
        </authorList>
    </citation>
    <scope>NUCLEOTIDE SEQUENCE</scope>
</reference>
<feature type="compositionally biased region" description="Basic and acidic residues" evidence="1">
    <location>
        <begin position="229"/>
        <end position="250"/>
    </location>
</feature>
<feature type="region of interest" description="Disordered" evidence="1">
    <location>
        <begin position="160"/>
        <end position="193"/>
    </location>
</feature>
<proteinExistence type="predicted"/>
<accession>A0A0F9C289</accession>
<dbReference type="AlphaFoldDB" id="A0A0F9C289"/>
<feature type="non-terminal residue" evidence="2">
    <location>
        <position position="1"/>
    </location>
</feature>
<evidence type="ECO:0000313" key="2">
    <source>
        <dbReference type="EMBL" id="KKK90791.1"/>
    </source>
</evidence>
<dbReference type="EMBL" id="LAZR01048937">
    <property type="protein sequence ID" value="KKK90791.1"/>
    <property type="molecule type" value="Genomic_DNA"/>
</dbReference>
<sequence length="257" mass="28589">SRLRYGPRDQRYATPGRRVEKFVERRKTRQGDEIIGSRINSQGEKVYKKVATEDEVLVKANAACSKAKRNVILMLIPSDIREEAEETAIDTIKNQDARDPAAARKQIIDAFYTLGVSADQVQALMGKPLDQLNPGELQLLRQIHNGLKEGESTWAQVEADEGLSRMRGKNGNDKSKEQKGKGTEGLKNALGAKSKVEDLADKVVAEANEATEQLQKSPTEQVAQMDLTDEQKDEKRVREDEARMEAEKKTKAATAAK</sequence>
<name>A0A0F9C289_9ZZZZ</name>
<comment type="caution">
    <text evidence="2">The sequence shown here is derived from an EMBL/GenBank/DDBJ whole genome shotgun (WGS) entry which is preliminary data.</text>
</comment>
<organism evidence="2">
    <name type="scientific">marine sediment metagenome</name>
    <dbReference type="NCBI Taxonomy" id="412755"/>
    <lineage>
        <taxon>unclassified sequences</taxon>
        <taxon>metagenomes</taxon>
        <taxon>ecological metagenomes</taxon>
    </lineage>
</organism>
<feature type="compositionally biased region" description="Polar residues" evidence="1">
    <location>
        <begin position="210"/>
        <end position="222"/>
    </location>
</feature>
<gene>
    <name evidence="2" type="ORF">LCGC14_2719440</name>
</gene>